<organism evidence="12 13">
    <name type="scientific">Nonomuraea mangrovi</name>
    <dbReference type="NCBI Taxonomy" id="2316207"/>
    <lineage>
        <taxon>Bacteria</taxon>
        <taxon>Bacillati</taxon>
        <taxon>Actinomycetota</taxon>
        <taxon>Actinomycetes</taxon>
        <taxon>Streptosporangiales</taxon>
        <taxon>Streptosporangiaceae</taxon>
        <taxon>Nonomuraea</taxon>
    </lineage>
</organism>
<evidence type="ECO:0000256" key="5">
    <source>
        <dbReference type="ARBA" id="ARBA00022741"/>
    </source>
</evidence>
<evidence type="ECO:0000256" key="2">
    <source>
        <dbReference type="ARBA" id="ARBA00012438"/>
    </source>
</evidence>
<feature type="transmembrane region" description="Helical" evidence="9">
    <location>
        <begin position="43"/>
        <end position="60"/>
    </location>
</feature>
<gene>
    <name evidence="12" type="ORF">ACFSKW_35125</name>
</gene>
<evidence type="ECO:0000256" key="3">
    <source>
        <dbReference type="ARBA" id="ARBA00022553"/>
    </source>
</evidence>
<keyword evidence="4" id="KW-0808">Transferase</keyword>
<feature type="domain" description="Histidine kinase/HSP90-like ATPase" evidence="10">
    <location>
        <begin position="247"/>
        <end position="335"/>
    </location>
</feature>
<keyword evidence="9" id="KW-0472">Membrane</keyword>
<evidence type="ECO:0000256" key="7">
    <source>
        <dbReference type="ARBA" id="ARBA00022840"/>
    </source>
</evidence>
<evidence type="ECO:0000259" key="10">
    <source>
        <dbReference type="Pfam" id="PF02518"/>
    </source>
</evidence>
<feature type="transmembrane region" description="Helical" evidence="9">
    <location>
        <begin position="97"/>
        <end position="117"/>
    </location>
</feature>
<evidence type="ECO:0000256" key="1">
    <source>
        <dbReference type="ARBA" id="ARBA00000085"/>
    </source>
</evidence>
<proteinExistence type="predicted"/>
<sequence length="338" mass="35513">MSEMAAQRQQAQSWASALMLASVAASSVVVVSGAGPVQGLWGAWPLVEGVILLMLTASVVRRAPRERAVLGGVLGPAALLALPLRMLVGSDASGTEWAFFEIASVLAAAGATGWGALRRARDASRVRREAEIRRGERIALAGELHDVIAQDLTGMVLEAQASRAEGETIGPETLDRIERAGLSALTSMDRTVAMLRSANGFPARVAHVDELDELLDRFEATGRVTVRRTFEVSPAALRGSIGDEVGDTVYRVVDEALTNVRRHAAGARTVQVGLRYAAEAVQVRVTDDGGTAAMCRATGGSGLLAITARVEALGGTVQAGRHGPGWRVQAQLPAREEA</sequence>
<dbReference type="EC" id="2.7.13.3" evidence="2"/>
<keyword evidence="8" id="KW-0902">Two-component regulatory system</keyword>
<reference evidence="13" key="1">
    <citation type="journal article" date="2019" name="Int. J. Syst. Evol. Microbiol.">
        <title>The Global Catalogue of Microorganisms (GCM) 10K type strain sequencing project: providing services to taxonomists for standard genome sequencing and annotation.</title>
        <authorList>
            <consortium name="The Broad Institute Genomics Platform"/>
            <consortium name="The Broad Institute Genome Sequencing Center for Infectious Disease"/>
            <person name="Wu L."/>
            <person name="Ma J."/>
        </authorList>
    </citation>
    <scope>NUCLEOTIDE SEQUENCE [LARGE SCALE GENOMIC DNA]</scope>
    <source>
        <strain evidence="13">ICMP 6774ER</strain>
    </source>
</reference>
<dbReference type="InterPro" id="IPR011712">
    <property type="entry name" value="Sig_transdc_His_kin_sub3_dim/P"/>
</dbReference>
<dbReference type="CDD" id="cd16917">
    <property type="entry name" value="HATPase_UhpB-NarQ-NarX-like"/>
    <property type="match status" value="1"/>
</dbReference>
<evidence type="ECO:0000313" key="12">
    <source>
        <dbReference type="EMBL" id="MFD1936717.1"/>
    </source>
</evidence>
<dbReference type="PANTHER" id="PTHR24421">
    <property type="entry name" value="NITRATE/NITRITE SENSOR PROTEIN NARX-RELATED"/>
    <property type="match status" value="1"/>
</dbReference>
<dbReference type="InterPro" id="IPR050482">
    <property type="entry name" value="Sensor_HK_TwoCompSys"/>
</dbReference>
<dbReference type="PANTHER" id="PTHR24421:SF10">
    <property type="entry name" value="NITRATE_NITRITE SENSOR PROTEIN NARQ"/>
    <property type="match status" value="1"/>
</dbReference>
<comment type="caution">
    <text evidence="12">The sequence shown here is derived from an EMBL/GenBank/DDBJ whole genome shotgun (WGS) entry which is preliminary data.</text>
</comment>
<dbReference type="RefSeq" id="WP_379577250.1">
    <property type="nucleotide sequence ID" value="NZ_JBHUFV010000051.1"/>
</dbReference>
<evidence type="ECO:0000313" key="13">
    <source>
        <dbReference type="Proteomes" id="UP001597368"/>
    </source>
</evidence>
<dbReference type="SUPFAM" id="SSF55874">
    <property type="entry name" value="ATPase domain of HSP90 chaperone/DNA topoisomerase II/histidine kinase"/>
    <property type="match status" value="1"/>
</dbReference>
<evidence type="ECO:0000259" key="11">
    <source>
        <dbReference type="Pfam" id="PF07730"/>
    </source>
</evidence>
<keyword evidence="5" id="KW-0547">Nucleotide-binding</keyword>
<dbReference type="Pfam" id="PF02518">
    <property type="entry name" value="HATPase_c"/>
    <property type="match status" value="1"/>
</dbReference>
<feature type="domain" description="Signal transduction histidine kinase subgroup 3 dimerisation and phosphoacceptor" evidence="11">
    <location>
        <begin position="136"/>
        <end position="198"/>
    </location>
</feature>
<dbReference type="Proteomes" id="UP001597368">
    <property type="component" value="Unassembled WGS sequence"/>
</dbReference>
<dbReference type="Gene3D" id="1.20.5.1930">
    <property type="match status" value="1"/>
</dbReference>
<dbReference type="EMBL" id="JBHUFV010000051">
    <property type="protein sequence ID" value="MFD1936717.1"/>
    <property type="molecule type" value="Genomic_DNA"/>
</dbReference>
<keyword evidence="7" id="KW-0067">ATP-binding</keyword>
<accession>A0ABW4T6Y9</accession>
<feature type="transmembrane region" description="Helical" evidence="9">
    <location>
        <begin position="67"/>
        <end position="85"/>
    </location>
</feature>
<evidence type="ECO:0000256" key="4">
    <source>
        <dbReference type="ARBA" id="ARBA00022679"/>
    </source>
</evidence>
<evidence type="ECO:0000256" key="8">
    <source>
        <dbReference type="ARBA" id="ARBA00023012"/>
    </source>
</evidence>
<dbReference type="InterPro" id="IPR003594">
    <property type="entry name" value="HATPase_dom"/>
</dbReference>
<keyword evidence="9" id="KW-0812">Transmembrane</keyword>
<dbReference type="GO" id="GO:0016301">
    <property type="term" value="F:kinase activity"/>
    <property type="evidence" value="ECO:0007669"/>
    <property type="project" value="UniProtKB-KW"/>
</dbReference>
<dbReference type="Gene3D" id="3.30.565.10">
    <property type="entry name" value="Histidine kinase-like ATPase, C-terminal domain"/>
    <property type="match status" value="1"/>
</dbReference>
<evidence type="ECO:0000256" key="6">
    <source>
        <dbReference type="ARBA" id="ARBA00022777"/>
    </source>
</evidence>
<evidence type="ECO:0000256" key="9">
    <source>
        <dbReference type="SAM" id="Phobius"/>
    </source>
</evidence>
<keyword evidence="3" id="KW-0597">Phosphoprotein</keyword>
<name>A0ABW4T6Y9_9ACTN</name>
<dbReference type="InterPro" id="IPR036890">
    <property type="entry name" value="HATPase_C_sf"/>
</dbReference>
<comment type="catalytic activity">
    <reaction evidence="1">
        <text>ATP + protein L-histidine = ADP + protein N-phospho-L-histidine.</text>
        <dbReference type="EC" id="2.7.13.3"/>
    </reaction>
</comment>
<dbReference type="Pfam" id="PF07730">
    <property type="entry name" value="HisKA_3"/>
    <property type="match status" value="1"/>
</dbReference>
<keyword evidence="9" id="KW-1133">Transmembrane helix</keyword>
<protein>
    <recommendedName>
        <fullName evidence="2">histidine kinase</fullName>
        <ecNumber evidence="2">2.7.13.3</ecNumber>
    </recommendedName>
</protein>
<keyword evidence="6 12" id="KW-0418">Kinase</keyword>
<keyword evidence="13" id="KW-1185">Reference proteome</keyword>